<proteinExistence type="predicted"/>
<dbReference type="KEGG" id="rli:RLO149_c042960"/>
<evidence type="ECO:0008006" key="4">
    <source>
        <dbReference type="Google" id="ProtNLM"/>
    </source>
</evidence>
<organism evidence="2 3">
    <name type="scientific">Roseobacter litoralis (strain ATCC 49566 / DSM 6996 / JCM 21268 / NBRC 15278 / OCh 149)</name>
    <dbReference type="NCBI Taxonomy" id="391595"/>
    <lineage>
        <taxon>Bacteria</taxon>
        <taxon>Pseudomonadati</taxon>
        <taxon>Pseudomonadota</taxon>
        <taxon>Alphaproteobacteria</taxon>
        <taxon>Rhodobacterales</taxon>
        <taxon>Roseobacteraceae</taxon>
        <taxon>Roseobacter</taxon>
    </lineage>
</organism>
<dbReference type="OrthoDB" id="7791409at2"/>
<evidence type="ECO:0000256" key="1">
    <source>
        <dbReference type="SAM" id="SignalP"/>
    </source>
</evidence>
<accession>F7ZI56</accession>
<reference evidence="2 3" key="1">
    <citation type="journal article" date="2011" name="BMC Genomics">
        <title>Comparative genome analysis and genome-guided physiological analysis of Roseobacter litoralis.</title>
        <authorList>
            <person name="Kalhoefer D."/>
            <person name="Thole S."/>
            <person name="Voget S."/>
            <person name="Lehmann R."/>
            <person name="Liesegang H."/>
            <person name="Wollher A."/>
            <person name="Daniel R."/>
            <person name="Simon M."/>
            <person name="Brinkhoff T."/>
        </authorList>
    </citation>
    <scope>NUCLEOTIDE SEQUENCE [LARGE SCALE GENOMIC DNA]</scope>
    <source>
        <strain evidence="3">ATCC 49566 / DSM 6996 / JCM 21268 / NBRC 15278 / OCh 149</strain>
    </source>
</reference>
<name>F7ZI56_ROSLO</name>
<sequence length="502" mass="52660">MPRIMRRFMASTALVLIAPAAFAELSADDVWSDWKTYISGLGYSVTGQEARAGDVLTVTGVAITSGDASLGGGSISMDRVVLTERDDSTVTVALPTVMPFEMATPNDTGSITRVSADYRQTGLSIVASGTPNDLQYDYSAQTVSLESTGFEVNGQVLPAQSNAFVITLDDISGTTDMVLDAHRRYTQDMEIGAVRYALKASDAASGDSSDMSGQMQSLTFDGQSTLPLRAVDTNNVEAMLAAGFTAGGTFNYAANALTLNVTSPTGPSDASVISQSGRIGVTLGQDGLTYDAAQDDMQVEMTSPQFPLPINFNVAQTAMNIAMPIRKSEAPDDFALGFTLDGFTMSDMLWGLFDPGGQLPRDPATIALDLAGKARLMFNFLDPSVAAEIDPGTAPAEIDKLDINRMQITVAGAELVGNGAFEFDNSAEGAPKPEGAVDLTLTGANGLIDKLVAGGLLPEEQAMGARMMMGLLAVPGNAPDTLNSKIEINDQGHVMANGQRIQ</sequence>
<dbReference type="InterPro" id="IPR018666">
    <property type="entry name" value="DUF2125"/>
</dbReference>
<dbReference type="Proteomes" id="UP000001353">
    <property type="component" value="Chromosome"/>
</dbReference>
<dbReference type="STRING" id="391595.RLO149_c042960"/>
<dbReference type="RefSeq" id="WP_013964071.1">
    <property type="nucleotide sequence ID" value="NC_015730.1"/>
</dbReference>
<dbReference type="EMBL" id="CP002623">
    <property type="protein sequence ID" value="AEI96192.1"/>
    <property type="molecule type" value="Genomic_DNA"/>
</dbReference>
<dbReference type="HOGENOM" id="CLU_041418_0_0_5"/>
<dbReference type="Pfam" id="PF09898">
    <property type="entry name" value="DUF2125"/>
    <property type="match status" value="1"/>
</dbReference>
<protein>
    <recommendedName>
        <fullName evidence="4">DUF2125 domain-containing protein</fullName>
    </recommendedName>
</protein>
<evidence type="ECO:0000313" key="2">
    <source>
        <dbReference type="EMBL" id="AEI96192.1"/>
    </source>
</evidence>
<dbReference type="eggNOG" id="COG2982">
    <property type="taxonomic scope" value="Bacteria"/>
</dbReference>
<gene>
    <name evidence="2" type="ordered locus">RLO149_c042960</name>
</gene>
<feature type="signal peptide" evidence="1">
    <location>
        <begin position="1"/>
        <end position="23"/>
    </location>
</feature>
<keyword evidence="1" id="KW-0732">Signal</keyword>
<dbReference type="AlphaFoldDB" id="F7ZI56"/>
<evidence type="ECO:0000313" key="3">
    <source>
        <dbReference type="Proteomes" id="UP000001353"/>
    </source>
</evidence>
<feature type="chain" id="PRO_5003367355" description="DUF2125 domain-containing protein" evidence="1">
    <location>
        <begin position="24"/>
        <end position="502"/>
    </location>
</feature>
<keyword evidence="3" id="KW-1185">Reference proteome</keyword>